<dbReference type="SUPFAM" id="SSF82689">
    <property type="entry name" value="Mechanosensitive channel protein MscS (YggB), C-terminal domain"/>
    <property type="match status" value="1"/>
</dbReference>
<evidence type="ECO:0000256" key="1">
    <source>
        <dbReference type="ARBA" id="ARBA00004651"/>
    </source>
</evidence>
<feature type="transmembrane region" description="Helical" evidence="7">
    <location>
        <begin position="32"/>
        <end position="53"/>
    </location>
</feature>
<dbReference type="PANTHER" id="PTHR30221">
    <property type="entry name" value="SMALL-CONDUCTANCE MECHANOSENSITIVE CHANNEL"/>
    <property type="match status" value="1"/>
</dbReference>
<evidence type="ECO:0000256" key="4">
    <source>
        <dbReference type="ARBA" id="ARBA00022692"/>
    </source>
</evidence>
<evidence type="ECO:0000256" key="3">
    <source>
        <dbReference type="ARBA" id="ARBA00022475"/>
    </source>
</evidence>
<dbReference type="GO" id="GO:0008381">
    <property type="term" value="F:mechanosensitive monoatomic ion channel activity"/>
    <property type="evidence" value="ECO:0007669"/>
    <property type="project" value="InterPro"/>
</dbReference>
<dbReference type="EMBL" id="CP058529">
    <property type="protein sequence ID" value="QLG29185.1"/>
    <property type="molecule type" value="Genomic_DNA"/>
</dbReference>
<dbReference type="InterPro" id="IPR023408">
    <property type="entry name" value="MscS_beta-dom_sf"/>
</dbReference>
<feature type="domain" description="Mechanosensitive ion channel MscS" evidence="8">
    <location>
        <begin position="117"/>
        <end position="178"/>
    </location>
</feature>
<evidence type="ECO:0000256" key="2">
    <source>
        <dbReference type="ARBA" id="ARBA00008017"/>
    </source>
</evidence>
<name>A0A7D5GDT5_9EURY</name>
<comment type="similarity">
    <text evidence="2">Belongs to the MscS (TC 1.A.23) family.</text>
</comment>
<reference evidence="10 11" key="1">
    <citation type="submission" date="2020-07" db="EMBL/GenBank/DDBJ databases">
        <title>Gai3-2, isolated from salt lake.</title>
        <authorList>
            <person name="Cui H."/>
            <person name="Shi X."/>
        </authorList>
    </citation>
    <scope>NUCLEOTIDE SEQUENCE [LARGE SCALE GENOMIC DNA]</scope>
    <source>
        <strain evidence="10 11">Gai3-2</strain>
    </source>
</reference>
<comment type="subcellular location">
    <subcellularLocation>
        <location evidence="1">Cell membrane</location>
        <topology evidence="1">Multi-pass membrane protein</topology>
    </subcellularLocation>
</comment>
<keyword evidence="6 7" id="KW-0472">Membrane</keyword>
<accession>A0A7D5GDT5</accession>
<dbReference type="InterPro" id="IPR006685">
    <property type="entry name" value="MscS_channel_2nd"/>
</dbReference>
<dbReference type="InterPro" id="IPR049278">
    <property type="entry name" value="MS_channel_C"/>
</dbReference>
<dbReference type="RefSeq" id="WP_179170759.1">
    <property type="nucleotide sequence ID" value="NZ_CP058529.1"/>
</dbReference>
<dbReference type="Gene3D" id="3.30.70.100">
    <property type="match status" value="1"/>
</dbReference>
<dbReference type="AlphaFoldDB" id="A0A7D5GDT5"/>
<feature type="transmembrane region" description="Helical" evidence="7">
    <location>
        <begin position="73"/>
        <end position="95"/>
    </location>
</feature>
<dbReference type="Gene3D" id="2.30.30.60">
    <property type="match status" value="1"/>
</dbReference>
<dbReference type="OrthoDB" id="31543at2157"/>
<evidence type="ECO:0000256" key="6">
    <source>
        <dbReference type="ARBA" id="ARBA00023136"/>
    </source>
</evidence>
<keyword evidence="5 7" id="KW-1133">Transmembrane helix</keyword>
<dbReference type="SUPFAM" id="SSF50182">
    <property type="entry name" value="Sm-like ribonucleoproteins"/>
    <property type="match status" value="1"/>
</dbReference>
<evidence type="ECO:0000313" key="10">
    <source>
        <dbReference type="EMBL" id="QLG29185.1"/>
    </source>
</evidence>
<dbReference type="Proteomes" id="UP000509750">
    <property type="component" value="Chromosome"/>
</dbReference>
<gene>
    <name evidence="10" type="ORF">HUG10_17340</name>
</gene>
<evidence type="ECO:0000313" key="11">
    <source>
        <dbReference type="Proteomes" id="UP000509750"/>
    </source>
</evidence>
<evidence type="ECO:0000259" key="8">
    <source>
        <dbReference type="Pfam" id="PF00924"/>
    </source>
</evidence>
<dbReference type="PANTHER" id="PTHR30221:SF1">
    <property type="entry name" value="SMALL-CONDUCTANCE MECHANOSENSITIVE CHANNEL"/>
    <property type="match status" value="1"/>
</dbReference>
<proteinExistence type="inferred from homology"/>
<evidence type="ECO:0000256" key="5">
    <source>
        <dbReference type="ARBA" id="ARBA00022989"/>
    </source>
</evidence>
<protein>
    <submittedName>
        <fullName evidence="10">Mechanosensitive ion channel</fullName>
    </submittedName>
</protein>
<dbReference type="Pfam" id="PF00924">
    <property type="entry name" value="MS_channel_2nd"/>
    <property type="match status" value="1"/>
</dbReference>
<evidence type="ECO:0000256" key="7">
    <source>
        <dbReference type="SAM" id="Phobius"/>
    </source>
</evidence>
<keyword evidence="4 7" id="KW-0812">Transmembrane</keyword>
<dbReference type="GO" id="GO:0005886">
    <property type="term" value="C:plasma membrane"/>
    <property type="evidence" value="ECO:0007669"/>
    <property type="project" value="UniProtKB-SubCell"/>
</dbReference>
<dbReference type="GeneID" id="56030635"/>
<keyword evidence="11" id="KW-1185">Reference proteome</keyword>
<dbReference type="InterPro" id="IPR011066">
    <property type="entry name" value="MscS_channel_C_sf"/>
</dbReference>
<organism evidence="10 11">
    <name type="scientific">Halorarum halophilum</name>
    <dbReference type="NCBI Taxonomy" id="2743090"/>
    <lineage>
        <taxon>Archaea</taxon>
        <taxon>Methanobacteriati</taxon>
        <taxon>Methanobacteriota</taxon>
        <taxon>Stenosarchaea group</taxon>
        <taxon>Halobacteria</taxon>
        <taxon>Halobacteriales</taxon>
        <taxon>Haloferacaceae</taxon>
        <taxon>Halorarum</taxon>
    </lineage>
</organism>
<evidence type="ECO:0000259" key="9">
    <source>
        <dbReference type="Pfam" id="PF21082"/>
    </source>
</evidence>
<dbReference type="InterPro" id="IPR045275">
    <property type="entry name" value="MscS_archaea/bacteria_type"/>
</dbReference>
<dbReference type="InterPro" id="IPR010920">
    <property type="entry name" value="LSM_dom_sf"/>
</dbReference>
<dbReference type="Pfam" id="PF21082">
    <property type="entry name" value="MS_channel_3rd"/>
    <property type="match status" value="1"/>
</dbReference>
<feature type="transmembrane region" description="Helical" evidence="7">
    <location>
        <begin position="101"/>
        <end position="128"/>
    </location>
</feature>
<dbReference type="KEGG" id="halg:HUG10_17340"/>
<feature type="domain" description="Mechanosensitive ion channel MscS C-terminal" evidence="9">
    <location>
        <begin position="195"/>
        <end position="272"/>
    </location>
</feature>
<keyword evidence="3" id="KW-1003">Cell membrane</keyword>
<sequence length="292" mass="30395">MAPLQVDPTDPVPPPIDATGDALVGALTSAGWFLLAAGVVYVVGQVLVVPVAVRAVRSRNRNNPTVVDATGTYLRILLLVVAALVGVVAAGYGGILSNSAVVVAAATLVLGIAGQELIGSLVSGLFLVTDPEFNVGDWVSWPDGEGRIERVGFRVTRVRTAANEIITVPNTALTTDSIVRPYGHGRVRASEEVFVAYDDDIAAARRTLADVAASVDGVLSSPAPETRVAELGDDAVTVAVDYWIEDPTAKGVVTARSAVRARAVSRLEAEGVTLAPPAGRELDGRLTVDREE</sequence>